<name>A0AA37UVU8_9MICO</name>
<dbReference type="SUPFAM" id="SSF46785">
    <property type="entry name" value="Winged helix' DNA-binding domain"/>
    <property type="match status" value="1"/>
</dbReference>
<accession>A0AA37UVU8</accession>
<comment type="caution">
    <text evidence="1">The sequence shown here is derived from an EMBL/GenBank/DDBJ whole genome shotgun (WGS) entry which is preliminary data.</text>
</comment>
<reference evidence="1 2" key="1">
    <citation type="journal article" date="2014" name="Int. J. Syst. Evol. Microbiol.">
        <title>Complete genome sequence of Corynebacterium casei LMG S-19264T (=DSM 44701T), isolated from a smear-ripened cheese.</title>
        <authorList>
            <consortium name="US DOE Joint Genome Institute (JGI-PGF)"/>
            <person name="Walter F."/>
            <person name="Albersmeier A."/>
            <person name="Kalinowski J."/>
            <person name="Ruckert C."/>
        </authorList>
    </citation>
    <scope>NUCLEOTIDE SEQUENCE [LARGE SCALE GENOMIC DNA]</scope>
    <source>
        <strain evidence="1 2">NBRC 112289</strain>
    </source>
</reference>
<dbReference type="InterPro" id="IPR036388">
    <property type="entry name" value="WH-like_DNA-bd_sf"/>
</dbReference>
<proteinExistence type="predicted"/>
<dbReference type="AlphaFoldDB" id="A0AA37UVU8"/>
<organism evidence="1 2">
    <name type="scientific">Arenivirga flava</name>
    <dbReference type="NCBI Taxonomy" id="1930060"/>
    <lineage>
        <taxon>Bacteria</taxon>
        <taxon>Bacillati</taxon>
        <taxon>Actinomycetota</taxon>
        <taxon>Actinomycetes</taxon>
        <taxon>Micrococcales</taxon>
        <taxon>Microbacteriaceae</taxon>
        <taxon>Arenivirga</taxon>
    </lineage>
</organism>
<evidence type="ECO:0000313" key="1">
    <source>
        <dbReference type="EMBL" id="GMA29647.1"/>
    </source>
</evidence>
<dbReference type="InterPro" id="IPR036390">
    <property type="entry name" value="WH_DNA-bd_sf"/>
</dbReference>
<evidence type="ECO:0000313" key="2">
    <source>
        <dbReference type="Proteomes" id="UP001157160"/>
    </source>
</evidence>
<dbReference type="Gene3D" id="1.10.10.10">
    <property type="entry name" value="Winged helix-like DNA-binding domain superfamily/Winged helix DNA-binding domain"/>
    <property type="match status" value="1"/>
</dbReference>
<dbReference type="RefSeq" id="WP_284233937.1">
    <property type="nucleotide sequence ID" value="NZ_BSUL01000001.1"/>
</dbReference>
<keyword evidence="2" id="KW-1185">Reference proteome</keyword>
<sequence length="154" mass="15868">MDHERMDALERRIAALEQRGEAGPDAAVEAGTFWALQGLKARTPEPGAVLFTGAVSTPAGAAEWQQGHAVDDLLDEEWAERSAALAALAHPLRLRLLQAIVGGTATAAELGALEGVGTSGQVYHHLGQLVAGGWLAAQGAAATPFPPAGWCPCS</sequence>
<dbReference type="EMBL" id="BSUL01000001">
    <property type="protein sequence ID" value="GMA29647.1"/>
    <property type="molecule type" value="Genomic_DNA"/>
</dbReference>
<dbReference type="Pfam" id="PF12840">
    <property type="entry name" value="HTH_20"/>
    <property type="match status" value="1"/>
</dbReference>
<gene>
    <name evidence="1" type="ORF">GCM10025874_29000</name>
</gene>
<protein>
    <submittedName>
        <fullName evidence="1">Transcriptional regulator</fullName>
    </submittedName>
</protein>
<dbReference type="Proteomes" id="UP001157160">
    <property type="component" value="Unassembled WGS sequence"/>
</dbReference>